<keyword evidence="1" id="KW-0472">Membrane</keyword>
<protein>
    <submittedName>
        <fullName evidence="2">Uncharacterized protein</fullName>
    </submittedName>
</protein>
<evidence type="ECO:0000313" key="2">
    <source>
        <dbReference type="EMBL" id="QBE95186.1"/>
    </source>
</evidence>
<dbReference type="Proteomes" id="UP000289794">
    <property type="component" value="Chromosome"/>
</dbReference>
<dbReference type="EMBL" id="CP035945">
    <property type="protein sequence ID" value="QBE95186.1"/>
    <property type="molecule type" value="Genomic_DNA"/>
</dbReference>
<evidence type="ECO:0000256" key="1">
    <source>
        <dbReference type="SAM" id="Phobius"/>
    </source>
</evidence>
<reference evidence="2 3" key="1">
    <citation type="submission" date="2019-01" db="EMBL/GenBank/DDBJ databases">
        <title>PMF-metabolizing Aryl O-demethylase.</title>
        <authorList>
            <person name="Kim M."/>
        </authorList>
    </citation>
    <scope>NUCLEOTIDE SEQUENCE [LARGE SCALE GENOMIC DNA]</scope>
    <source>
        <strain evidence="2 3">PMF1</strain>
    </source>
</reference>
<accession>A0A4P6LT94</accession>
<keyword evidence="1" id="KW-1133">Transmembrane helix</keyword>
<organism evidence="2 3">
    <name type="scientific">Blautia producta</name>
    <dbReference type="NCBI Taxonomy" id="33035"/>
    <lineage>
        <taxon>Bacteria</taxon>
        <taxon>Bacillati</taxon>
        <taxon>Bacillota</taxon>
        <taxon>Clostridia</taxon>
        <taxon>Lachnospirales</taxon>
        <taxon>Lachnospiraceae</taxon>
        <taxon>Blautia</taxon>
    </lineage>
</organism>
<gene>
    <name evidence="2" type="ORF">PMF13cell1_00689</name>
</gene>
<feature type="transmembrane region" description="Helical" evidence="1">
    <location>
        <begin position="6"/>
        <end position="24"/>
    </location>
</feature>
<dbReference type="AlphaFoldDB" id="A0A4P6LT94"/>
<proteinExistence type="predicted"/>
<dbReference type="KEGG" id="bpro:PMF13cell1_00689"/>
<keyword evidence="1" id="KW-0812">Transmembrane</keyword>
<name>A0A4P6LT94_9FIRM</name>
<sequence length="30" mass="3366">MNFMIGIIGVTAAGLLIYYVYILMKGDEQK</sequence>
<evidence type="ECO:0000313" key="3">
    <source>
        <dbReference type="Proteomes" id="UP000289794"/>
    </source>
</evidence>